<proteinExistence type="inferred from homology"/>
<evidence type="ECO:0000259" key="7">
    <source>
        <dbReference type="Pfam" id="PF10502"/>
    </source>
</evidence>
<accession>A0A2L1GLD4</accession>
<dbReference type="Proteomes" id="UP000239867">
    <property type="component" value="Chromosome"/>
</dbReference>
<dbReference type="AlphaFoldDB" id="A0A2L1GLD4"/>
<evidence type="ECO:0000256" key="5">
    <source>
        <dbReference type="ARBA" id="ARBA00022971"/>
    </source>
</evidence>
<dbReference type="Pfam" id="PF10502">
    <property type="entry name" value="Peptidase_S26"/>
    <property type="match status" value="1"/>
</dbReference>
<keyword evidence="9" id="KW-1185">Reference proteome</keyword>
<dbReference type="GO" id="GO:0042597">
    <property type="term" value="C:periplasmic space"/>
    <property type="evidence" value="ECO:0007669"/>
    <property type="project" value="UniProtKB-SubCell"/>
</dbReference>
<feature type="domain" description="Peptidase S26" evidence="7">
    <location>
        <begin position="21"/>
        <end position="170"/>
    </location>
</feature>
<evidence type="ECO:0000256" key="2">
    <source>
        <dbReference type="ARBA" id="ARBA00005849"/>
    </source>
</evidence>
<dbReference type="EMBL" id="CP021255">
    <property type="protein sequence ID" value="AVD70427.1"/>
    <property type="molecule type" value="Genomic_DNA"/>
</dbReference>
<keyword evidence="5" id="KW-0184">Conjugation</keyword>
<keyword evidence="6" id="KW-0472">Membrane</keyword>
<protein>
    <submittedName>
        <fullName evidence="8">Conjugative transfer signal peptidase TraF</fullName>
    </submittedName>
</protein>
<dbReference type="GO" id="GO:0006465">
    <property type="term" value="P:signal peptide processing"/>
    <property type="evidence" value="ECO:0007669"/>
    <property type="project" value="InterPro"/>
</dbReference>
<dbReference type="OrthoDB" id="5360818at2"/>
<dbReference type="Gene3D" id="2.10.109.10">
    <property type="entry name" value="Umud Fragment, subunit A"/>
    <property type="match status" value="1"/>
</dbReference>
<dbReference type="GO" id="GO:0004252">
    <property type="term" value="F:serine-type endopeptidase activity"/>
    <property type="evidence" value="ECO:0007669"/>
    <property type="project" value="InterPro"/>
</dbReference>
<evidence type="ECO:0000256" key="1">
    <source>
        <dbReference type="ARBA" id="ARBA00004418"/>
    </source>
</evidence>
<keyword evidence="6" id="KW-0812">Transmembrane</keyword>
<keyword evidence="3" id="KW-0732">Signal</keyword>
<dbReference type="InterPro" id="IPR014139">
    <property type="entry name" value="Peptidase_S26C_TraF"/>
</dbReference>
<evidence type="ECO:0000256" key="3">
    <source>
        <dbReference type="ARBA" id="ARBA00022729"/>
    </source>
</evidence>
<dbReference type="NCBIfam" id="TIGR02771">
    <property type="entry name" value="TraF_Ti"/>
    <property type="match status" value="1"/>
</dbReference>
<reference evidence="8 9" key="1">
    <citation type="journal article" date="2018" name="MBio">
        <title>Insights into the evolution of host association through the isolation and characterization of a novel human periodontal pathobiont, Desulfobulbus oralis.</title>
        <authorList>
            <person name="Cross K.L."/>
            <person name="Chirania P."/>
            <person name="Xiong W."/>
            <person name="Beall C.J."/>
            <person name="Elkins J.G."/>
            <person name="Giannone R.J."/>
            <person name="Griffen A.L."/>
            <person name="Guss A.M."/>
            <person name="Hettich R.L."/>
            <person name="Joshi S.S."/>
            <person name="Mokrzan E.M."/>
            <person name="Martin R.K."/>
            <person name="Zhulin I.B."/>
            <person name="Leys E.J."/>
            <person name="Podar M."/>
        </authorList>
    </citation>
    <scope>NUCLEOTIDE SEQUENCE [LARGE SCALE GENOMIC DNA]</scope>
    <source>
        <strain evidence="8 9">ORNL</strain>
    </source>
</reference>
<name>A0A2L1GLD4_9BACT</name>
<evidence type="ECO:0000313" key="9">
    <source>
        <dbReference type="Proteomes" id="UP000239867"/>
    </source>
</evidence>
<evidence type="ECO:0000256" key="6">
    <source>
        <dbReference type="SAM" id="Phobius"/>
    </source>
</evidence>
<gene>
    <name evidence="8" type="ORF">CAY53_02155</name>
</gene>
<dbReference type="RefSeq" id="WP_104935734.1">
    <property type="nucleotide sequence ID" value="NZ_CP021255.1"/>
</dbReference>
<dbReference type="InterPro" id="IPR036286">
    <property type="entry name" value="LexA/Signal_pep-like_sf"/>
</dbReference>
<comment type="subcellular location">
    <subcellularLocation>
        <location evidence="1">Periplasm</location>
    </subcellularLocation>
</comment>
<feature type="transmembrane region" description="Helical" evidence="6">
    <location>
        <begin position="12"/>
        <end position="32"/>
    </location>
</feature>
<dbReference type="SUPFAM" id="SSF51306">
    <property type="entry name" value="LexA/Signal peptidase"/>
    <property type="match status" value="1"/>
</dbReference>
<evidence type="ECO:0000313" key="8">
    <source>
        <dbReference type="EMBL" id="AVD70427.1"/>
    </source>
</evidence>
<sequence length="184" mass="19456">MKKTGRDLARLMLPSLVVTVVLLGVGMYAGGYRLNITPSLPRGVYQLIGVEPKLGDTVLFCLESAPFVSVSQERGYLGGSRWGSPCPGGLLPLGKQLYALPGDNIGIEADGSISINGRVIAGSAARRRDSRGRPIPAPLLQAGIVPPGRALALALRNPGSFDGRYFGLTSLAGMQVVRPVWIFE</sequence>
<keyword evidence="6" id="KW-1133">Transmembrane helix</keyword>
<comment type="similarity">
    <text evidence="2">Belongs to the peptidase S26C family.</text>
</comment>
<evidence type="ECO:0000256" key="4">
    <source>
        <dbReference type="ARBA" id="ARBA00022764"/>
    </source>
</evidence>
<dbReference type="KEGG" id="deo:CAY53_02155"/>
<keyword evidence="4" id="KW-0574">Periplasm</keyword>
<organism evidence="8 9">
    <name type="scientific">Desulfobulbus oralis</name>
    <dbReference type="NCBI Taxonomy" id="1986146"/>
    <lineage>
        <taxon>Bacteria</taxon>
        <taxon>Pseudomonadati</taxon>
        <taxon>Thermodesulfobacteriota</taxon>
        <taxon>Desulfobulbia</taxon>
        <taxon>Desulfobulbales</taxon>
        <taxon>Desulfobulbaceae</taxon>
        <taxon>Desulfobulbus</taxon>
    </lineage>
</organism>
<dbReference type="InterPro" id="IPR019533">
    <property type="entry name" value="Peptidase_S26"/>
</dbReference>